<evidence type="ECO:0000313" key="4">
    <source>
        <dbReference type="EMBL" id="CAH2394628.1"/>
    </source>
</evidence>
<organism evidence="4 5">
    <name type="scientific">Mesorhizobium ventifaucium</name>
    <dbReference type="NCBI Taxonomy" id="666020"/>
    <lineage>
        <taxon>Bacteria</taxon>
        <taxon>Pseudomonadati</taxon>
        <taxon>Pseudomonadota</taxon>
        <taxon>Alphaproteobacteria</taxon>
        <taxon>Hyphomicrobiales</taxon>
        <taxon>Phyllobacteriaceae</taxon>
        <taxon>Mesorhizobium</taxon>
    </lineage>
</organism>
<name>A0ABN8J910_9HYPH</name>
<protein>
    <recommendedName>
        <fullName evidence="3">Glycosyl transferase family 1 domain-containing protein</fullName>
    </recommendedName>
</protein>
<evidence type="ECO:0000256" key="2">
    <source>
        <dbReference type="ARBA" id="ARBA00022679"/>
    </source>
</evidence>
<dbReference type="Pfam" id="PF00534">
    <property type="entry name" value="Glycos_transf_1"/>
    <property type="match status" value="1"/>
</dbReference>
<accession>A0ABN8J910</accession>
<keyword evidence="1" id="KW-0328">Glycosyltransferase</keyword>
<dbReference type="SUPFAM" id="SSF53756">
    <property type="entry name" value="UDP-Glycosyltransferase/glycogen phosphorylase"/>
    <property type="match status" value="1"/>
</dbReference>
<dbReference type="EMBL" id="CAKXZS010000003">
    <property type="protein sequence ID" value="CAH2394628.1"/>
    <property type="molecule type" value="Genomic_DNA"/>
</dbReference>
<dbReference type="PANTHER" id="PTHR12526:SF510">
    <property type="entry name" value="D-INOSITOL 3-PHOSPHATE GLYCOSYLTRANSFERASE"/>
    <property type="match status" value="1"/>
</dbReference>
<evidence type="ECO:0000259" key="3">
    <source>
        <dbReference type="Pfam" id="PF00534"/>
    </source>
</evidence>
<gene>
    <name evidence="4" type="ORF">MES4922_110072</name>
</gene>
<comment type="caution">
    <text evidence="4">The sequence shown here is derived from an EMBL/GenBank/DDBJ whole genome shotgun (WGS) entry which is preliminary data.</text>
</comment>
<keyword evidence="2" id="KW-0808">Transferase</keyword>
<keyword evidence="5" id="KW-1185">Reference proteome</keyword>
<sequence length="173" mass="18885">MKVIERCAGASLLVNPSLSESFGMSLVEALATGTPVVATRVGGMPGIVEATGGGLLVEKNDPAVLSDAITRLLADPESSNEIGQRGAQRVAELYSWERVASITRDLHEQALSARRSRSAVAVFTARFHPRRRAQARIGLKRVAFDRPHATRFRSLFLCMSLSQNRCTLLRDMH</sequence>
<dbReference type="CDD" id="cd03801">
    <property type="entry name" value="GT4_PimA-like"/>
    <property type="match status" value="1"/>
</dbReference>
<feature type="domain" description="Glycosyl transferase family 1" evidence="3">
    <location>
        <begin position="4"/>
        <end position="88"/>
    </location>
</feature>
<proteinExistence type="predicted"/>
<dbReference type="Gene3D" id="3.40.50.2000">
    <property type="entry name" value="Glycogen Phosphorylase B"/>
    <property type="match status" value="1"/>
</dbReference>
<dbReference type="Proteomes" id="UP001152604">
    <property type="component" value="Unassembled WGS sequence"/>
</dbReference>
<dbReference type="RefSeq" id="WP_254023008.1">
    <property type="nucleotide sequence ID" value="NZ_CAKXZS010000003.1"/>
</dbReference>
<evidence type="ECO:0000313" key="5">
    <source>
        <dbReference type="Proteomes" id="UP001152604"/>
    </source>
</evidence>
<dbReference type="InterPro" id="IPR001296">
    <property type="entry name" value="Glyco_trans_1"/>
</dbReference>
<reference evidence="4" key="1">
    <citation type="submission" date="2022-03" db="EMBL/GenBank/DDBJ databases">
        <authorList>
            <person name="Brunel B."/>
        </authorList>
    </citation>
    <scope>NUCLEOTIDE SEQUENCE</scope>
    <source>
        <strain evidence="4">STM4922sample</strain>
    </source>
</reference>
<evidence type="ECO:0000256" key="1">
    <source>
        <dbReference type="ARBA" id="ARBA00022676"/>
    </source>
</evidence>
<dbReference type="PANTHER" id="PTHR12526">
    <property type="entry name" value="GLYCOSYLTRANSFERASE"/>
    <property type="match status" value="1"/>
</dbReference>